<proteinExistence type="predicted"/>
<sequence>MESVRYYWHEGEWNVPKIFRTVPTHIAQVICQIPIAAGQDDKIVWTRSMWGVLDESNLGDYPVGFPPAATSGRSLALFLAANNVSFFVAAVSESYFGGCTEEAEGI</sequence>
<reference evidence="1" key="1">
    <citation type="submission" date="2020-06" db="EMBL/GenBank/DDBJ databases">
        <authorList>
            <person name="Li T."/>
            <person name="Hu X."/>
            <person name="Zhang T."/>
            <person name="Song X."/>
            <person name="Zhang H."/>
            <person name="Dai N."/>
            <person name="Sheng W."/>
            <person name="Hou X."/>
            <person name="Wei L."/>
        </authorList>
    </citation>
    <scope>NUCLEOTIDE SEQUENCE</scope>
    <source>
        <strain evidence="1">KEN1</strain>
        <tissue evidence="1">Leaf</tissue>
    </source>
</reference>
<dbReference type="AlphaFoldDB" id="A0AAW2Y0J8"/>
<reference evidence="1" key="2">
    <citation type="journal article" date="2024" name="Plant">
        <title>Genomic evolution and insights into agronomic trait innovations of Sesamum species.</title>
        <authorList>
            <person name="Miao H."/>
            <person name="Wang L."/>
            <person name="Qu L."/>
            <person name="Liu H."/>
            <person name="Sun Y."/>
            <person name="Le M."/>
            <person name="Wang Q."/>
            <person name="Wei S."/>
            <person name="Zheng Y."/>
            <person name="Lin W."/>
            <person name="Duan Y."/>
            <person name="Cao H."/>
            <person name="Xiong S."/>
            <person name="Wang X."/>
            <person name="Wei L."/>
            <person name="Li C."/>
            <person name="Ma Q."/>
            <person name="Ju M."/>
            <person name="Zhao R."/>
            <person name="Li G."/>
            <person name="Mu C."/>
            <person name="Tian Q."/>
            <person name="Mei H."/>
            <person name="Zhang T."/>
            <person name="Gao T."/>
            <person name="Zhang H."/>
        </authorList>
    </citation>
    <scope>NUCLEOTIDE SEQUENCE</scope>
    <source>
        <strain evidence="1">KEN1</strain>
    </source>
</reference>
<gene>
    <name evidence="1" type="ORF">Slati_0490800</name>
</gene>
<protein>
    <submittedName>
        <fullName evidence="1">Uncharacterized protein</fullName>
    </submittedName>
</protein>
<comment type="caution">
    <text evidence="1">The sequence shown here is derived from an EMBL/GenBank/DDBJ whole genome shotgun (WGS) entry which is preliminary data.</text>
</comment>
<accession>A0AAW2Y0J8</accession>
<dbReference type="EMBL" id="JACGWN010000002">
    <property type="protein sequence ID" value="KAL0458636.1"/>
    <property type="molecule type" value="Genomic_DNA"/>
</dbReference>
<evidence type="ECO:0000313" key="1">
    <source>
        <dbReference type="EMBL" id="KAL0458636.1"/>
    </source>
</evidence>
<name>A0AAW2Y0J8_9LAMI</name>
<organism evidence="1">
    <name type="scientific">Sesamum latifolium</name>
    <dbReference type="NCBI Taxonomy" id="2727402"/>
    <lineage>
        <taxon>Eukaryota</taxon>
        <taxon>Viridiplantae</taxon>
        <taxon>Streptophyta</taxon>
        <taxon>Embryophyta</taxon>
        <taxon>Tracheophyta</taxon>
        <taxon>Spermatophyta</taxon>
        <taxon>Magnoliopsida</taxon>
        <taxon>eudicotyledons</taxon>
        <taxon>Gunneridae</taxon>
        <taxon>Pentapetalae</taxon>
        <taxon>asterids</taxon>
        <taxon>lamiids</taxon>
        <taxon>Lamiales</taxon>
        <taxon>Pedaliaceae</taxon>
        <taxon>Sesamum</taxon>
    </lineage>
</organism>